<feature type="region of interest" description="Disordered" evidence="3">
    <location>
        <begin position="1"/>
        <end position="30"/>
    </location>
</feature>
<dbReference type="GO" id="GO:0000976">
    <property type="term" value="F:transcription cis-regulatory region binding"/>
    <property type="evidence" value="ECO:0007669"/>
    <property type="project" value="TreeGrafter"/>
</dbReference>
<feature type="region of interest" description="Disordered" evidence="3">
    <location>
        <begin position="151"/>
        <end position="184"/>
    </location>
</feature>
<dbReference type="PROSITE" id="PS00463">
    <property type="entry name" value="ZN2_CY6_FUNGAL_1"/>
    <property type="match status" value="1"/>
</dbReference>
<sequence length="1318" mass="145482">MATHSAAGDGTPATNSSGAATNPKMRKRTKTGCLTCRKRRIKCGEERPTCANCIKSKRQCEGYNQRVIFKPPIGDWPNHQGVVVQYHSSLLPGARVPGSSQAQQESTLSSIQPRPGQFDFSKMDTRPVPSIDHSNALNTQQAFTHQFSQDTNYQQPLRSPHHQPALHSPHHQPPTPTSATSYFPQQSPIHASFQSQQYPNEQNARYSMHQQYPQGGSYETGIDQRPVITDASHPTVSQAYQELAVYHPQGGGGISEEQNPYLLSSAAPSRMNEYPQYSETRPSLNRYGSNTQVTVSQSQLSPVNLGSAVSYAPSHTIPHTDHTHSSFQTVQIPPHDVSPDVKYVPQHAVLEQPTALPQTQRKSQPQLLLHGFGGDDHVSPTQVLDEAAIEYEDDDYYDVHSDEEMLDGVEADEDMMITSRDFSLIQRLHRESLGELSIRRYDAFINENILHQYRAENVANPLKNPKTARVFAHFIFVTGPSLSIYERNPSNPNSIFEGPTPPSQQNLWTYILPLKALKHQGLLHAMLALSSLHIAKLQRASPTPSYKHYAYAIKRLHRSLSNSKKRLQVPTLATALLLAFYEVMTAEHVKWSTHLVGAAQLLAELDFRSLTQEARRLKAEQTAQDEKFPYRNPSMLIDQREYEQNLKASAMMPDEITVSTIVGKKVSYDDFGRVLEEPSMRQEKKRKLFEKFDLRLFETSQDLHWWYARQDAFQSIVSGNPLIMDYRKWSDCPPRAPLGRTDALFGSHDHIILLIGRIAEFTARDRERKLRQQEADGGTWRPRPGMPGMPPMGQPPSQDRRQSRQSSTPATPTGPSSQGMGGPPPGWTGPPPPGWKGGPPPGWTRPPPPGWSGGPPPQMMPSEPEPSQPQMGPPHVSETVPPPGWKGPPPPGWMGGPPPGWTGPPPPPPPPPLGWSGDPPQASPTGPPPSKSQIPPPGSVPQGQGQGQGQAPGHGIGQVPRGPPPIQGPGFYGMAPSRGKAPLPTSFANPDFPQSPKSPISPTSKYPDLEAAYEVALSDWNSIQAAHDAVAQTLINTPGFQTLPPEMYQIGPGANMTPFGPALVHRSYDISILWAHLHLAQIILLRSHPAMPPAAHVAAGFGASATAPYATLIGRIAASIDVPMDENTPLTPQLGAALIESTMSLFFAGIQYHDPHQRDWLITRLVEIDRRTGWASAAVIARACETSWETSAKMGVGPAYERRTRRFGEEGPIVPDANSEGTEGGGWGGEGIIRNPRKTREREDGAQRKRDQYEGDEMRFVVRYNTGLVPWAMNLLATDEDLRIGMERVVLGPAELRGVEKERSSEDEEMHEEKEYRN</sequence>
<dbReference type="EMBL" id="ML986674">
    <property type="protein sequence ID" value="KAF2260716.1"/>
    <property type="molecule type" value="Genomic_DNA"/>
</dbReference>
<keyword evidence="2" id="KW-0539">Nucleus</keyword>
<feature type="domain" description="Zn(2)-C6 fungal-type" evidence="4">
    <location>
        <begin position="32"/>
        <end position="60"/>
    </location>
</feature>
<feature type="region of interest" description="Disordered" evidence="3">
    <location>
        <begin position="94"/>
        <end position="133"/>
    </location>
</feature>
<dbReference type="Proteomes" id="UP000800093">
    <property type="component" value="Unassembled WGS sequence"/>
</dbReference>
<feature type="compositionally biased region" description="Gly residues" evidence="3">
    <location>
        <begin position="1222"/>
        <end position="1231"/>
    </location>
</feature>
<dbReference type="PROSITE" id="PS50048">
    <property type="entry name" value="ZN2_CY6_FUNGAL_2"/>
    <property type="match status" value="1"/>
</dbReference>
<dbReference type="Pfam" id="PF00172">
    <property type="entry name" value="Zn_clus"/>
    <property type="match status" value="1"/>
</dbReference>
<comment type="subcellular location">
    <subcellularLocation>
        <location evidence="1">Nucleus</location>
    </subcellularLocation>
</comment>
<dbReference type="Pfam" id="PF11951">
    <property type="entry name" value="Fungal_trans_2"/>
    <property type="match status" value="1"/>
</dbReference>
<accession>A0A9P4K261</accession>
<name>A0A9P4K261_9PLEO</name>
<dbReference type="GO" id="GO:0008270">
    <property type="term" value="F:zinc ion binding"/>
    <property type="evidence" value="ECO:0007669"/>
    <property type="project" value="InterPro"/>
</dbReference>
<comment type="caution">
    <text evidence="5">The sequence shown here is derived from an EMBL/GenBank/DDBJ whole genome shotgun (WGS) entry which is preliminary data.</text>
</comment>
<feature type="compositionally biased region" description="Low complexity" evidence="3">
    <location>
        <begin position="804"/>
        <end position="818"/>
    </location>
</feature>
<reference evidence="6" key="1">
    <citation type="journal article" date="2020" name="Stud. Mycol.">
        <title>101 Dothideomycetes genomes: A test case for predicting lifestyles and emergence of pathogens.</title>
        <authorList>
            <person name="Haridas S."/>
            <person name="Albert R."/>
            <person name="Binder M."/>
            <person name="Bloem J."/>
            <person name="LaButti K."/>
            <person name="Salamov A."/>
            <person name="Andreopoulos B."/>
            <person name="Baker S."/>
            <person name="Barry K."/>
            <person name="Bills G."/>
            <person name="Bluhm B."/>
            <person name="Cannon C."/>
            <person name="Castanera R."/>
            <person name="Culley D."/>
            <person name="Daum C."/>
            <person name="Ezra D."/>
            <person name="Gonzalez J."/>
            <person name="Henrissat B."/>
            <person name="Kuo A."/>
            <person name="Liang C."/>
            <person name="Lipzen A."/>
            <person name="Lutzoni F."/>
            <person name="Magnuson J."/>
            <person name="Mondo S."/>
            <person name="Nolan M."/>
            <person name="Ohm R."/>
            <person name="Pangilinan J."/>
            <person name="Park H.-J."/>
            <person name="Ramirez L."/>
            <person name="Alfaro M."/>
            <person name="Sun H."/>
            <person name="Tritt A."/>
            <person name="Yoshinaga Y."/>
            <person name="Zwiers L.-H."/>
            <person name="Turgeon B."/>
            <person name="Goodwin S."/>
            <person name="Spatafora J."/>
            <person name="Crous P."/>
            <person name="Grigoriev I."/>
        </authorList>
    </citation>
    <scope>NUCLEOTIDE SEQUENCE [LARGE SCALE GENOMIC DNA]</scope>
    <source>
        <strain evidence="6">CBS 304.66</strain>
    </source>
</reference>
<evidence type="ECO:0000313" key="5">
    <source>
        <dbReference type="EMBL" id="KAF2260716.1"/>
    </source>
</evidence>
<dbReference type="InterPro" id="IPR036864">
    <property type="entry name" value="Zn2-C6_fun-type_DNA-bd_sf"/>
</dbReference>
<dbReference type="GO" id="GO:0000981">
    <property type="term" value="F:DNA-binding transcription factor activity, RNA polymerase II-specific"/>
    <property type="evidence" value="ECO:0007669"/>
    <property type="project" value="InterPro"/>
</dbReference>
<dbReference type="Gene3D" id="4.10.240.10">
    <property type="entry name" value="Zn(2)-C6 fungal-type DNA-binding domain"/>
    <property type="match status" value="1"/>
</dbReference>
<proteinExistence type="predicted"/>
<dbReference type="GO" id="GO:0045944">
    <property type="term" value="P:positive regulation of transcription by RNA polymerase II"/>
    <property type="evidence" value="ECO:0007669"/>
    <property type="project" value="TreeGrafter"/>
</dbReference>
<dbReference type="InterPro" id="IPR001138">
    <property type="entry name" value="Zn2Cys6_DnaBD"/>
</dbReference>
<evidence type="ECO:0000256" key="2">
    <source>
        <dbReference type="ARBA" id="ARBA00023242"/>
    </source>
</evidence>
<dbReference type="SUPFAM" id="SSF57701">
    <property type="entry name" value="Zn2/Cys6 DNA-binding domain"/>
    <property type="match status" value="1"/>
</dbReference>
<dbReference type="PANTHER" id="PTHR37534">
    <property type="entry name" value="TRANSCRIPTIONAL ACTIVATOR PROTEIN UGA3"/>
    <property type="match status" value="1"/>
</dbReference>
<dbReference type="GO" id="GO:0005634">
    <property type="term" value="C:nucleus"/>
    <property type="evidence" value="ECO:0007669"/>
    <property type="project" value="UniProtKB-SubCell"/>
</dbReference>
<feature type="compositionally biased region" description="Polar residues" evidence="3">
    <location>
        <begin position="995"/>
        <end position="1004"/>
    </location>
</feature>
<feature type="compositionally biased region" description="Pro residues" evidence="3">
    <location>
        <begin position="784"/>
        <end position="794"/>
    </location>
</feature>
<feature type="region of interest" description="Disordered" evidence="3">
    <location>
        <begin position="1297"/>
        <end position="1318"/>
    </location>
</feature>
<feature type="region of interest" description="Disordered" evidence="3">
    <location>
        <begin position="1210"/>
        <end position="1251"/>
    </location>
</feature>
<dbReference type="SMART" id="SM00066">
    <property type="entry name" value="GAL4"/>
    <property type="match status" value="1"/>
</dbReference>
<dbReference type="PANTHER" id="PTHR37534:SF23">
    <property type="entry name" value="ZN(II)2CYS6 TRANSCRIPTION FACTOR (EUROFUNG)"/>
    <property type="match status" value="1"/>
</dbReference>
<evidence type="ECO:0000256" key="1">
    <source>
        <dbReference type="ARBA" id="ARBA00004123"/>
    </source>
</evidence>
<feature type="region of interest" description="Disordered" evidence="3">
    <location>
        <begin position="767"/>
        <end position="1005"/>
    </location>
</feature>
<organism evidence="5 6">
    <name type="scientific">Lojkania enalia</name>
    <dbReference type="NCBI Taxonomy" id="147567"/>
    <lineage>
        <taxon>Eukaryota</taxon>
        <taxon>Fungi</taxon>
        <taxon>Dikarya</taxon>
        <taxon>Ascomycota</taxon>
        <taxon>Pezizomycotina</taxon>
        <taxon>Dothideomycetes</taxon>
        <taxon>Pleosporomycetidae</taxon>
        <taxon>Pleosporales</taxon>
        <taxon>Pleosporales incertae sedis</taxon>
        <taxon>Lojkania</taxon>
    </lineage>
</organism>
<feature type="compositionally biased region" description="Polar residues" evidence="3">
    <location>
        <begin position="98"/>
        <end position="112"/>
    </location>
</feature>
<feature type="compositionally biased region" description="Basic and acidic residues" evidence="3">
    <location>
        <begin position="1238"/>
        <end position="1251"/>
    </location>
</feature>
<feature type="compositionally biased region" description="Pro residues" evidence="3">
    <location>
        <begin position="822"/>
        <end position="867"/>
    </location>
</feature>
<feature type="compositionally biased region" description="Gly residues" evidence="3">
    <location>
        <begin position="944"/>
        <end position="956"/>
    </location>
</feature>
<evidence type="ECO:0000313" key="6">
    <source>
        <dbReference type="Proteomes" id="UP000800093"/>
    </source>
</evidence>
<feature type="compositionally biased region" description="Pro residues" evidence="3">
    <location>
        <begin position="880"/>
        <end position="913"/>
    </location>
</feature>
<protein>
    <recommendedName>
        <fullName evidence="4">Zn(2)-C6 fungal-type domain-containing protein</fullName>
    </recommendedName>
</protein>
<dbReference type="InterPro" id="IPR021858">
    <property type="entry name" value="Fun_TF"/>
</dbReference>
<evidence type="ECO:0000259" key="4">
    <source>
        <dbReference type="PROSITE" id="PS50048"/>
    </source>
</evidence>
<keyword evidence="6" id="KW-1185">Reference proteome</keyword>
<dbReference type="OrthoDB" id="5391043at2759"/>
<feature type="compositionally biased region" description="Pro residues" evidence="3">
    <location>
        <begin position="921"/>
        <end position="939"/>
    </location>
</feature>
<dbReference type="CDD" id="cd00067">
    <property type="entry name" value="GAL4"/>
    <property type="match status" value="1"/>
</dbReference>
<gene>
    <name evidence="5" type="ORF">CC78DRAFT_547254</name>
</gene>
<evidence type="ECO:0000256" key="3">
    <source>
        <dbReference type="SAM" id="MobiDB-lite"/>
    </source>
</evidence>